<dbReference type="EMBL" id="JAGHKP010000001">
    <property type="protein sequence ID" value="MBO9151199.1"/>
    <property type="molecule type" value="Genomic_DNA"/>
</dbReference>
<dbReference type="RefSeq" id="WP_209143157.1">
    <property type="nucleotide sequence ID" value="NZ_JAGHKP010000001.1"/>
</dbReference>
<evidence type="ECO:0000313" key="2">
    <source>
        <dbReference type="EMBL" id="MBO9151199.1"/>
    </source>
</evidence>
<dbReference type="Proteomes" id="UP000679126">
    <property type="component" value="Unassembled WGS sequence"/>
</dbReference>
<feature type="chain" id="PRO_5047447678" evidence="1">
    <location>
        <begin position="20"/>
        <end position="102"/>
    </location>
</feature>
<feature type="signal peptide" evidence="1">
    <location>
        <begin position="1"/>
        <end position="19"/>
    </location>
</feature>
<proteinExistence type="predicted"/>
<evidence type="ECO:0000313" key="3">
    <source>
        <dbReference type="Proteomes" id="UP000679126"/>
    </source>
</evidence>
<gene>
    <name evidence="2" type="ORF">J7I43_03210</name>
</gene>
<keyword evidence="1" id="KW-0732">Signal</keyword>
<dbReference type="PROSITE" id="PS51257">
    <property type="entry name" value="PROKAR_LIPOPROTEIN"/>
    <property type="match status" value="1"/>
</dbReference>
<name>A0ABS3Y947_9BACT</name>
<reference evidence="3" key="1">
    <citation type="submission" date="2021-03" db="EMBL/GenBank/DDBJ databases">
        <title>Assistant Professor.</title>
        <authorList>
            <person name="Huq M.A."/>
        </authorList>
    </citation>
    <scope>NUCLEOTIDE SEQUENCE [LARGE SCALE GENOMIC DNA]</scope>
    <source>
        <strain evidence="3">MAH-28</strain>
    </source>
</reference>
<keyword evidence="3" id="KW-1185">Reference proteome</keyword>
<comment type="caution">
    <text evidence="2">The sequence shown here is derived from an EMBL/GenBank/DDBJ whole genome shotgun (WGS) entry which is preliminary data.</text>
</comment>
<organism evidence="2 3">
    <name type="scientific">Chitinophaga chungangae</name>
    <dbReference type="NCBI Taxonomy" id="2821488"/>
    <lineage>
        <taxon>Bacteria</taxon>
        <taxon>Pseudomonadati</taxon>
        <taxon>Bacteroidota</taxon>
        <taxon>Chitinophagia</taxon>
        <taxon>Chitinophagales</taxon>
        <taxon>Chitinophagaceae</taxon>
        <taxon>Chitinophaga</taxon>
    </lineage>
</organism>
<sequence>MLRLLCIAFCFLTGCPAMSQLTPCSRAKAFFDAFPSMAGTSAETHALYYNASGKDRFREFNDLIDDYLDSLLARAGTKSFALWWIVINPRLYSALLSKQNPC</sequence>
<evidence type="ECO:0000256" key="1">
    <source>
        <dbReference type="SAM" id="SignalP"/>
    </source>
</evidence>
<protein>
    <submittedName>
        <fullName evidence="2">Uncharacterized protein</fullName>
    </submittedName>
</protein>
<accession>A0ABS3Y947</accession>